<dbReference type="Proteomes" id="UP000289166">
    <property type="component" value="Unassembled WGS sequence"/>
</dbReference>
<accession>A0A4Q0I5S7</accession>
<dbReference type="OrthoDB" id="9806954at2"/>
<evidence type="ECO:0000256" key="9">
    <source>
        <dbReference type="PIRNR" id="PIRNR003128"/>
    </source>
</evidence>
<evidence type="ECO:0000256" key="4">
    <source>
        <dbReference type="ARBA" id="ARBA00022741"/>
    </source>
</evidence>
<dbReference type="GO" id="GO:0043590">
    <property type="term" value="C:bacterial nucleoid"/>
    <property type="evidence" value="ECO:0007669"/>
    <property type="project" value="TreeGrafter"/>
</dbReference>
<gene>
    <name evidence="12" type="primary">recN</name>
    <name evidence="12" type="ORF">EFD62_04905</name>
</gene>
<keyword evidence="6" id="KW-0067">ATP-binding</keyword>
<evidence type="ECO:0000259" key="11">
    <source>
        <dbReference type="Pfam" id="PF02463"/>
    </source>
</evidence>
<dbReference type="EMBL" id="RLII01000004">
    <property type="protein sequence ID" value="RXE59660.1"/>
    <property type="molecule type" value="Genomic_DNA"/>
</dbReference>
<dbReference type="GO" id="GO:0006281">
    <property type="term" value="P:DNA repair"/>
    <property type="evidence" value="ECO:0007669"/>
    <property type="project" value="UniProtKB-KW"/>
</dbReference>
<dbReference type="InterPro" id="IPR027417">
    <property type="entry name" value="P-loop_NTPase"/>
</dbReference>
<evidence type="ECO:0000256" key="1">
    <source>
        <dbReference type="ARBA" id="ARBA00003618"/>
    </source>
</evidence>
<keyword evidence="5 9" id="KW-0227">DNA damage</keyword>
<dbReference type="NCBIfam" id="TIGR00634">
    <property type="entry name" value="recN"/>
    <property type="match status" value="1"/>
</dbReference>
<name>A0A4Q0I5S7_9FIRM</name>
<dbReference type="CDD" id="cd03241">
    <property type="entry name" value="ABC_RecN"/>
    <property type="match status" value="2"/>
</dbReference>
<dbReference type="GO" id="GO:0009432">
    <property type="term" value="P:SOS response"/>
    <property type="evidence" value="ECO:0007669"/>
    <property type="project" value="TreeGrafter"/>
</dbReference>
<dbReference type="Gene3D" id="3.40.50.300">
    <property type="entry name" value="P-loop containing nucleotide triphosphate hydrolases"/>
    <property type="match status" value="2"/>
</dbReference>
<comment type="function">
    <text evidence="1 9">May be involved in recombinational repair of damaged DNA.</text>
</comment>
<reference evidence="13" key="1">
    <citation type="submission" date="2018-11" db="EMBL/GenBank/DDBJ databases">
        <title>Genome sequencing of a novel mesophilic and cellulolytic organism within the genus Hungateiclostridium.</title>
        <authorList>
            <person name="Rettenmaier R."/>
            <person name="Liebl W."/>
            <person name="Zverlov V."/>
        </authorList>
    </citation>
    <scope>NUCLEOTIDE SEQUENCE [LARGE SCALE GENOMIC DNA]</scope>
    <source>
        <strain evidence="13">N2K1</strain>
    </source>
</reference>
<comment type="similarity">
    <text evidence="2 9">Belongs to the RecN family.</text>
</comment>
<evidence type="ECO:0000256" key="5">
    <source>
        <dbReference type="ARBA" id="ARBA00022763"/>
    </source>
</evidence>
<keyword evidence="4" id="KW-0547">Nucleotide-binding</keyword>
<evidence type="ECO:0000313" key="13">
    <source>
        <dbReference type="Proteomes" id="UP000289166"/>
    </source>
</evidence>
<dbReference type="GO" id="GO:0006310">
    <property type="term" value="P:DNA recombination"/>
    <property type="evidence" value="ECO:0007669"/>
    <property type="project" value="InterPro"/>
</dbReference>
<dbReference type="PIRSF" id="PIRSF003128">
    <property type="entry name" value="RecN"/>
    <property type="match status" value="1"/>
</dbReference>
<organism evidence="12 13">
    <name type="scientific">Acetivibrio mesophilus</name>
    <dbReference type="NCBI Taxonomy" id="2487273"/>
    <lineage>
        <taxon>Bacteria</taxon>
        <taxon>Bacillati</taxon>
        <taxon>Bacillota</taxon>
        <taxon>Clostridia</taxon>
        <taxon>Eubacteriales</taxon>
        <taxon>Oscillospiraceae</taxon>
        <taxon>Acetivibrio</taxon>
    </lineage>
</organism>
<evidence type="ECO:0000256" key="3">
    <source>
        <dbReference type="ARBA" id="ARBA00021315"/>
    </source>
</evidence>
<dbReference type="PANTHER" id="PTHR11059">
    <property type="entry name" value="DNA REPAIR PROTEIN RECN"/>
    <property type="match status" value="1"/>
</dbReference>
<evidence type="ECO:0000256" key="8">
    <source>
        <dbReference type="ARBA" id="ARBA00033408"/>
    </source>
</evidence>
<keyword evidence="7 9" id="KW-0234">DNA repair</keyword>
<dbReference type="RefSeq" id="WP_069193653.1">
    <property type="nucleotide sequence ID" value="NZ_RLII01000004.1"/>
</dbReference>
<dbReference type="PANTHER" id="PTHR11059:SF0">
    <property type="entry name" value="DNA REPAIR PROTEIN RECN"/>
    <property type="match status" value="1"/>
</dbReference>
<evidence type="ECO:0000256" key="10">
    <source>
        <dbReference type="SAM" id="Coils"/>
    </source>
</evidence>
<proteinExistence type="inferred from homology"/>
<dbReference type="FunFam" id="3.40.50.300:FF:000319">
    <property type="entry name" value="DNA repair protein RecN"/>
    <property type="match status" value="1"/>
</dbReference>
<dbReference type="FunFam" id="3.40.50.300:FF:000356">
    <property type="entry name" value="DNA repair protein RecN"/>
    <property type="match status" value="1"/>
</dbReference>
<evidence type="ECO:0000256" key="7">
    <source>
        <dbReference type="ARBA" id="ARBA00023204"/>
    </source>
</evidence>
<protein>
    <recommendedName>
        <fullName evidence="3 9">DNA repair protein RecN</fullName>
    </recommendedName>
    <alternativeName>
        <fullName evidence="8 9">Recombination protein N</fullName>
    </alternativeName>
</protein>
<keyword evidence="13" id="KW-1185">Reference proteome</keyword>
<dbReference type="AlphaFoldDB" id="A0A4Q0I5S7"/>
<dbReference type="GO" id="GO:0005524">
    <property type="term" value="F:ATP binding"/>
    <property type="evidence" value="ECO:0007669"/>
    <property type="project" value="UniProtKB-KW"/>
</dbReference>
<dbReference type="SUPFAM" id="SSF52540">
    <property type="entry name" value="P-loop containing nucleoside triphosphate hydrolases"/>
    <property type="match status" value="1"/>
</dbReference>
<feature type="domain" description="RecF/RecN/SMC N-terminal" evidence="11">
    <location>
        <begin position="1"/>
        <end position="519"/>
    </location>
</feature>
<evidence type="ECO:0000256" key="6">
    <source>
        <dbReference type="ARBA" id="ARBA00022840"/>
    </source>
</evidence>
<evidence type="ECO:0000256" key="2">
    <source>
        <dbReference type="ARBA" id="ARBA00009441"/>
    </source>
</evidence>
<dbReference type="Pfam" id="PF02463">
    <property type="entry name" value="SMC_N"/>
    <property type="match status" value="1"/>
</dbReference>
<keyword evidence="10" id="KW-0175">Coiled coil</keyword>
<evidence type="ECO:0000313" key="12">
    <source>
        <dbReference type="EMBL" id="RXE59660.1"/>
    </source>
</evidence>
<feature type="coiled-coil region" evidence="10">
    <location>
        <begin position="324"/>
        <end position="372"/>
    </location>
</feature>
<comment type="caution">
    <text evidence="12">The sequence shown here is derived from an EMBL/GenBank/DDBJ whole genome shotgun (WGS) entry which is preliminary data.</text>
</comment>
<dbReference type="InterPro" id="IPR004604">
    <property type="entry name" value="DNA_recomb/repair_RecN"/>
</dbReference>
<dbReference type="InterPro" id="IPR003395">
    <property type="entry name" value="RecF/RecN/SMC_N"/>
</dbReference>
<sequence>MLQRLEIQNVAIIDRVGIELGEGLNVLTGETGAGKSIIIDSINAILGQRLSKELIRTGRDKAVVEAVFQVDKDRLSDLFEGFGIEWEEDGTLVVSREFTTSGKNTCRINGRIATVSMLKQIGERLIDVHGQHDNQSLLRIESHIDLLDSFASSKLQGLKDEYLKHLEEYRKIKSKLKSLVGDRNERERKIDILKFQIDEIKKAKLKTGEEEELSRQREVLVNSEKITNTLSTAYEFLGTGSKFGESALDIINKSVLDFGNIEGFDDKYGSLKKRIEAVAIELDDIVSEIRSFRDDVEYDPNLLMQIEERLDVLYRLKKKYGDSVEEILEYKAEVQKELNEILNNEDLVKELNENLLEEDKELYRLAKEISNERVKASKLLEERIGEELKDLEMKSTSLKVKIDFDDSMDKAERKYNNNGLDRVEFMISTNVGEPLKPLAKIASGGEMSRVMLAIKTILAKVDKMPTMIFDEIDIGISGIAAQKVGEKLCYISKTHQVISVTHLAQIACMADNNYYIDKMTENGNTKTVVKKLDEKGKRDEIARIIGGASITDITLKHAEEMLDNAREFKNKRI</sequence>